<protein>
    <submittedName>
        <fullName evidence="1">Uncharacterized protein</fullName>
    </submittedName>
</protein>
<gene>
    <name evidence="1" type="ORF">SDC9_177895</name>
</gene>
<comment type="caution">
    <text evidence="1">The sequence shown here is derived from an EMBL/GenBank/DDBJ whole genome shotgun (WGS) entry which is preliminary data.</text>
</comment>
<sequence>MEHNRVKAVGDAGVQNAGLAQRHPMLQAGLRKNAFSNGFADSIMVINADFDRVAGPGPVNGRVSVACFGNGADIDQGDILPASLLLDGPKNVTRRTEVDLHSLFGIVIRSG</sequence>
<proteinExistence type="predicted"/>
<dbReference type="EMBL" id="VSSQ01081531">
    <property type="protein sequence ID" value="MPN30424.1"/>
    <property type="molecule type" value="Genomic_DNA"/>
</dbReference>
<dbReference type="AlphaFoldDB" id="A0A645H256"/>
<organism evidence="1">
    <name type="scientific">bioreactor metagenome</name>
    <dbReference type="NCBI Taxonomy" id="1076179"/>
    <lineage>
        <taxon>unclassified sequences</taxon>
        <taxon>metagenomes</taxon>
        <taxon>ecological metagenomes</taxon>
    </lineage>
</organism>
<evidence type="ECO:0000313" key="1">
    <source>
        <dbReference type="EMBL" id="MPN30424.1"/>
    </source>
</evidence>
<name>A0A645H256_9ZZZZ</name>
<reference evidence="1" key="1">
    <citation type="submission" date="2019-08" db="EMBL/GenBank/DDBJ databases">
        <authorList>
            <person name="Kucharzyk K."/>
            <person name="Murdoch R.W."/>
            <person name="Higgins S."/>
            <person name="Loffler F."/>
        </authorList>
    </citation>
    <scope>NUCLEOTIDE SEQUENCE</scope>
</reference>
<accession>A0A645H256</accession>